<evidence type="ECO:0000313" key="10">
    <source>
        <dbReference type="Proteomes" id="UP000823941"/>
    </source>
</evidence>
<feature type="compositionally biased region" description="Polar residues" evidence="7">
    <location>
        <begin position="135"/>
        <end position="152"/>
    </location>
</feature>
<gene>
    <name evidence="9" type="ORF">JYU34_003780</name>
</gene>
<keyword evidence="4" id="KW-0804">Transcription</keyword>
<evidence type="ECO:0000259" key="8">
    <source>
        <dbReference type="Pfam" id="PF13873"/>
    </source>
</evidence>
<evidence type="ECO:0000256" key="5">
    <source>
        <dbReference type="ARBA" id="ARBA00025466"/>
    </source>
</evidence>
<dbReference type="Pfam" id="PF13873">
    <property type="entry name" value="Myb_DNA-bind_5"/>
    <property type="match status" value="1"/>
</dbReference>
<evidence type="ECO:0000256" key="2">
    <source>
        <dbReference type="ARBA" id="ARBA00016807"/>
    </source>
</evidence>
<evidence type="ECO:0000256" key="4">
    <source>
        <dbReference type="ARBA" id="ARBA00023163"/>
    </source>
</evidence>
<keyword evidence="10" id="KW-1185">Reference proteome</keyword>
<keyword evidence="6" id="KW-0175">Coiled coil</keyword>
<accession>A0ABQ7R0X6</accession>
<comment type="subunit">
    <text evidence="1">Self-associates forming complexes of several hundred monomers.</text>
</comment>
<comment type="function">
    <text evidence="5">Involved in transvection phenomena (= synapsis-dependent gene expression), where the synaptic pairing of chromosomes carrying genes with which zeste interacts influences the expression of these genes. Zeste binds to DNA and stimulates transcription from a nearby promoter.</text>
</comment>
<dbReference type="EMBL" id="JAHIBW010000005">
    <property type="protein sequence ID" value="KAG7310940.1"/>
    <property type="molecule type" value="Genomic_DNA"/>
</dbReference>
<dbReference type="PANTHER" id="PTHR23098:SF16">
    <property type="entry name" value="REGULATORY PROTEIN ZESTE"/>
    <property type="match status" value="1"/>
</dbReference>
<keyword evidence="3" id="KW-0805">Transcription regulation</keyword>
<organism evidence="9 10">
    <name type="scientific">Plutella xylostella</name>
    <name type="common">Diamondback moth</name>
    <name type="synonym">Plutella maculipennis</name>
    <dbReference type="NCBI Taxonomy" id="51655"/>
    <lineage>
        <taxon>Eukaryota</taxon>
        <taxon>Metazoa</taxon>
        <taxon>Ecdysozoa</taxon>
        <taxon>Arthropoda</taxon>
        <taxon>Hexapoda</taxon>
        <taxon>Insecta</taxon>
        <taxon>Pterygota</taxon>
        <taxon>Neoptera</taxon>
        <taxon>Endopterygota</taxon>
        <taxon>Lepidoptera</taxon>
        <taxon>Glossata</taxon>
        <taxon>Ditrysia</taxon>
        <taxon>Yponomeutoidea</taxon>
        <taxon>Plutellidae</taxon>
        <taxon>Plutella</taxon>
    </lineage>
</organism>
<dbReference type="Proteomes" id="UP000823941">
    <property type="component" value="Chromosome 5"/>
</dbReference>
<sequence length="323" mass="36400">MSKRKRDPTFVFSEKMVLVDLVESHYSIVESKKTDAYSVREKAAEWAKIAEAFNSSSAVYHREWTVLKNCWENLKKKAKNVMTLVNQNHIKTGGGPHVKIEDDPIIDRVVGIIKPQVQGFVNIFDSDGSEVLASHPSQSQESHVAMASPSSSLEEDNLAASSSLATRYPLQDVSLLHTGSTNQKINWTHYTTKMIRNKKNPALRLSLEQNSNHDNDELSLTVPLTPNPLASLPPVIVTPARPSTSTQATSRRRPVLKLSQTESLAKQRIQTLLNANEQAKEQHEATMRILKIQEEQEMYKLEQEKLRVELLKAELANKLKNMD</sequence>
<dbReference type="PANTHER" id="PTHR23098">
    <property type="entry name" value="AGAP001331-PA-RELATED"/>
    <property type="match status" value="1"/>
</dbReference>
<evidence type="ECO:0000256" key="6">
    <source>
        <dbReference type="SAM" id="Coils"/>
    </source>
</evidence>
<evidence type="ECO:0000256" key="7">
    <source>
        <dbReference type="SAM" id="MobiDB-lite"/>
    </source>
</evidence>
<reference evidence="9 10" key="1">
    <citation type="submission" date="2021-06" db="EMBL/GenBank/DDBJ databases">
        <title>A haploid diamondback moth (Plutella xylostella L.) genome assembly resolves 31 chromosomes and identifies a diamide resistance mutation.</title>
        <authorList>
            <person name="Ward C.M."/>
            <person name="Perry K.D."/>
            <person name="Baker G."/>
            <person name="Powis K."/>
            <person name="Heckel D.G."/>
            <person name="Baxter S.W."/>
        </authorList>
    </citation>
    <scope>NUCLEOTIDE SEQUENCE [LARGE SCALE GENOMIC DNA]</scope>
    <source>
        <strain evidence="9 10">LV</strain>
        <tissue evidence="9">Single pupa</tissue>
    </source>
</reference>
<proteinExistence type="predicted"/>
<dbReference type="InterPro" id="IPR028002">
    <property type="entry name" value="Myb_DNA-bind_5"/>
</dbReference>
<feature type="domain" description="Myb/SANT-like DNA-binding" evidence="8">
    <location>
        <begin position="6"/>
        <end position="82"/>
    </location>
</feature>
<evidence type="ECO:0000256" key="3">
    <source>
        <dbReference type="ARBA" id="ARBA00023015"/>
    </source>
</evidence>
<name>A0ABQ7R0X6_PLUXY</name>
<feature type="region of interest" description="Disordered" evidence="7">
    <location>
        <begin position="131"/>
        <end position="158"/>
    </location>
</feature>
<protein>
    <recommendedName>
        <fullName evidence="2">Regulatory protein zeste</fullName>
    </recommendedName>
</protein>
<evidence type="ECO:0000313" key="9">
    <source>
        <dbReference type="EMBL" id="KAG7310940.1"/>
    </source>
</evidence>
<comment type="caution">
    <text evidence="9">The sequence shown here is derived from an EMBL/GenBank/DDBJ whole genome shotgun (WGS) entry which is preliminary data.</text>
</comment>
<feature type="coiled-coil region" evidence="6">
    <location>
        <begin position="262"/>
        <end position="321"/>
    </location>
</feature>
<evidence type="ECO:0000256" key="1">
    <source>
        <dbReference type="ARBA" id="ARBA00011764"/>
    </source>
</evidence>